<dbReference type="Proteomes" id="UP000747110">
    <property type="component" value="Unassembled WGS sequence"/>
</dbReference>
<keyword evidence="2" id="KW-1185">Reference proteome</keyword>
<dbReference type="Pfam" id="PF13424">
    <property type="entry name" value="TPR_12"/>
    <property type="match status" value="1"/>
</dbReference>
<comment type="caution">
    <text evidence="1">The sequence shown here is derived from an EMBL/GenBank/DDBJ whole genome shotgun (WGS) entry which is preliminary data.</text>
</comment>
<dbReference type="EMBL" id="BNCP01000016">
    <property type="protein sequence ID" value="GIL79712.1"/>
    <property type="molecule type" value="Genomic_DNA"/>
</dbReference>
<sequence length="233" mass="25158">MLAELVTRKGRHEEAERLLTQALEMLTRQHGIEHTTTIGCMCALAASMAQRGRSAMGEPMARRALTAATAVHGSMHPLVAACMVALAGKFICWPQSCELTGVNRAARGVSGGKAAESGAIGRDWLRCLAPAPAHGRDSCSYAGGYSVVAPGKGAQCRHCLERVEHGYQRETDSRPFPRSYTCGGLHHLRHLLVPAPRACSRSCTYLASGICFCKIPVPPYFARYLLSCWCQTT</sequence>
<accession>A0A8J4CDN9</accession>
<name>A0A8J4CDN9_9CHLO</name>
<evidence type="ECO:0000313" key="1">
    <source>
        <dbReference type="EMBL" id="GIL79712.1"/>
    </source>
</evidence>
<dbReference type="OrthoDB" id="431454at2759"/>
<evidence type="ECO:0000313" key="2">
    <source>
        <dbReference type="Proteomes" id="UP000747110"/>
    </source>
</evidence>
<dbReference type="AlphaFoldDB" id="A0A8J4CDN9"/>
<dbReference type="SUPFAM" id="SSF48452">
    <property type="entry name" value="TPR-like"/>
    <property type="match status" value="1"/>
</dbReference>
<dbReference type="Gene3D" id="1.25.40.10">
    <property type="entry name" value="Tetratricopeptide repeat domain"/>
    <property type="match status" value="1"/>
</dbReference>
<proteinExistence type="predicted"/>
<reference evidence="1" key="1">
    <citation type="journal article" date="2021" name="Proc. Natl. Acad. Sci. U.S.A.">
        <title>Three genomes in the algal genus Volvox reveal the fate of a haploid sex-determining region after a transition to homothallism.</title>
        <authorList>
            <person name="Yamamoto K."/>
            <person name="Hamaji T."/>
            <person name="Kawai-Toyooka H."/>
            <person name="Matsuzaki R."/>
            <person name="Takahashi F."/>
            <person name="Nishimura Y."/>
            <person name="Kawachi M."/>
            <person name="Noguchi H."/>
            <person name="Minakuchi Y."/>
            <person name="Umen J.G."/>
            <person name="Toyoda A."/>
            <person name="Nozaki H."/>
        </authorList>
    </citation>
    <scope>NUCLEOTIDE SEQUENCE</scope>
    <source>
        <strain evidence="1">NIES-3786</strain>
    </source>
</reference>
<protein>
    <submittedName>
        <fullName evidence="1">Uncharacterized protein</fullName>
    </submittedName>
</protein>
<organism evidence="1 2">
    <name type="scientific">Volvox reticuliferus</name>
    <dbReference type="NCBI Taxonomy" id="1737510"/>
    <lineage>
        <taxon>Eukaryota</taxon>
        <taxon>Viridiplantae</taxon>
        <taxon>Chlorophyta</taxon>
        <taxon>core chlorophytes</taxon>
        <taxon>Chlorophyceae</taxon>
        <taxon>CS clade</taxon>
        <taxon>Chlamydomonadales</taxon>
        <taxon>Volvocaceae</taxon>
        <taxon>Volvox</taxon>
    </lineage>
</organism>
<dbReference type="InterPro" id="IPR011990">
    <property type="entry name" value="TPR-like_helical_dom_sf"/>
</dbReference>
<gene>
    <name evidence="1" type="ORF">Vretifemale_9000</name>
</gene>